<comment type="caution">
    <text evidence="6">The sequence shown here is derived from an EMBL/GenBank/DDBJ whole genome shotgun (WGS) entry which is preliminary data.</text>
</comment>
<feature type="transmembrane region" description="Helical" evidence="5">
    <location>
        <begin position="118"/>
        <end position="141"/>
    </location>
</feature>
<evidence type="ECO:0000256" key="4">
    <source>
        <dbReference type="ARBA" id="ARBA00023136"/>
    </source>
</evidence>
<protein>
    <submittedName>
        <fullName evidence="6">CvpA family protein</fullName>
    </submittedName>
</protein>
<feature type="transmembrane region" description="Helical" evidence="5">
    <location>
        <begin position="23"/>
        <end position="43"/>
    </location>
</feature>
<keyword evidence="3 5" id="KW-1133">Transmembrane helix</keyword>
<evidence type="ECO:0000313" key="7">
    <source>
        <dbReference type="Proteomes" id="UP000323317"/>
    </source>
</evidence>
<evidence type="ECO:0000256" key="5">
    <source>
        <dbReference type="SAM" id="Phobius"/>
    </source>
</evidence>
<organism evidence="6 7">
    <name type="scientific">Rossellomorea vietnamensis</name>
    <dbReference type="NCBI Taxonomy" id="218284"/>
    <lineage>
        <taxon>Bacteria</taxon>
        <taxon>Bacillati</taxon>
        <taxon>Bacillota</taxon>
        <taxon>Bacilli</taxon>
        <taxon>Bacillales</taxon>
        <taxon>Bacillaceae</taxon>
        <taxon>Rossellomorea</taxon>
    </lineage>
</organism>
<reference evidence="6 7" key="1">
    <citation type="submission" date="2019-08" db="EMBL/GenBank/DDBJ databases">
        <title>Bacillus genomes from the desert of Cuatro Cienegas, Coahuila.</title>
        <authorList>
            <person name="Olmedo-Alvarez G."/>
        </authorList>
    </citation>
    <scope>NUCLEOTIDE SEQUENCE [LARGE SCALE GENOMIC DNA]</scope>
    <source>
        <strain evidence="6 7">CH40_1T</strain>
    </source>
</reference>
<comment type="subcellular location">
    <subcellularLocation>
        <location evidence="1">Membrane</location>
        <topology evidence="1">Multi-pass membrane protein</topology>
    </subcellularLocation>
</comment>
<feature type="transmembrane region" description="Helical" evidence="5">
    <location>
        <begin position="77"/>
        <end position="98"/>
    </location>
</feature>
<sequence length="180" mass="20651">MLDLALLIILVFGFFVGLRRGFILQLVHMTGFIISFIIAYIYYDQLAPKLTLWIPFPVLDEESTLNMLFEATNLDQSYYRVIAFAIIFFAVRIVFQILGSMLDFVAHLPILKQLNVLGGGILGFIETYIVVFILLYIAALLPISMIQTLLNDSVLAEFMITNTPFLSDQVQEWWIHYVSE</sequence>
<dbReference type="Pfam" id="PF02674">
    <property type="entry name" value="Colicin_V"/>
    <property type="match status" value="1"/>
</dbReference>
<accession>A0A5D4KI00</accession>
<evidence type="ECO:0000313" key="6">
    <source>
        <dbReference type="EMBL" id="TYR76894.1"/>
    </source>
</evidence>
<dbReference type="PANTHER" id="PTHR37306">
    <property type="entry name" value="COLICIN V PRODUCTION PROTEIN"/>
    <property type="match status" value="1"/>
</dbReference>
<dbReference type="InterPro" id="IPR003825">
    <property type="entry name" value="Colicin-V_CvpA"/>
</dbReference>
<evidence type="ECO:0000256" key="2">
    <source>
        <dbReference type="ARBA" id="ARBA00022692"/>
    </source>
</evidence>
<proteinExistence type="predicted"/>
<dbReference type="AlphaFoldDB" id="A0A5D4KI00"/>
<keyword evidence="2 5" id="KW-0812">Transmembrane</keyword>
<dbReference type="PANTHER" id="PTHR37306:SF1">
    <property type="entry name" value="COLICIN V PRODUCTION PROTEIN"/>
    <property type="match status" value="1"/>
</dbReference>
<evidence type="ECO:0000256" key="3">
    <source>
        <dbReference type="ARBA" id="ARBA00022989"/>
    </source>
</evidence>
<keyword evidence="4 5" id="KW-0472">Membrane</keyword>
<dbReference type="EMBL" id="VTEH01000002">
    <property type="protein sequence ID" value="TYR76894.1"/>
    <property type="molecule type" value="Genomic_DNA"/>
</dbReference>
<dbReference type="RefSeq" id="WP_148945597.1">
    <property type="nucleotide sequence ID" value="NZ_JBNIKK010000005.1"/>
</dbReference>
<name>A0A5D4KI00_9BACI</name>
<evidence type="ECO:0000256" key="1">
    <source>
        <dbReference type="ARBA" id="ARBA00004141"/>
    </source>
</evidence>
<dbReference type="GO" id="GO:0009403">
    <property type="term" value="P:toxin biosynthetic process"/>
    <property type="evidence" value="ECO:0007669"/>
    <property type="project" value="InterPro"/>
</dbReference>
<dbReference type="GO" id="GO:0016020">
    <property type="term" value="C:membrane"/>
    <property type="evidence" value="ECO:0007669"/>
    <property type="project" value="UniProtKB-SubCell"/>
</dbReference>
<dbReference type="Proteomes" id="UP000323317">
    <property type="component" value="Unassembled WGS sequence"/>
</dbReference>
<gene>
    <name evidence="6" type="ORF">FZC79_04135</name>
</gene>